<dbReference type="RefSeq" id="WP_133615659.1">
    <property type="nucleotide sequence ID" value="NZ_CP080492.1"/>
</dbReference>
<sequence length="227" mass="24362">MAKKNKPPVVVAELGRPETTAETAARKARDSRLYRQRKTVNNLVFSLLVTLGLVLVMYLLVPRGTDTFAEQSVNVAELAVEAAPSAGRTLAAPAVDDGWKAKQAQLRGGSGITSWQLNYTTADEAYAAVTQAFTADGAPVNDTWIAQQLEQQAPTGTEQLGGIEWIVYDHTDRNPGEANMLFGMQGTWGNDTILVYGTDTPATIRVLASQVAESLGEPDAVTAKEIE</sequence>
<dbReference type="AlphaFoldDB" id="A0A4R6S979"/>
<organism evidence="2 3">
    <name type="scientific">Leucobacter luti</name>
    <dbReference type="NCBI Taxonomy" id="340320"/>
    <lineage>
        <taxon>Bacteria</taxon>
        <taxon>Bacillati</taxon>
        <taxon>Actinomycetota</taxon>
        <taxon>Actinomycetes</taxon>
        <taxon>Micrococcales</taxon>
        <taxon>Microbacteriaceae</taxon>
        <taxon>Leucobacter</taxon>
    </lineage>
</organism>
<feature type="transmembrane region" description="Helical" evidence="1">
    <location>
        <begin position="39"/>
        <end position="61"/>
    </location>
</feature>
<evidence type="ECO:0000313" key="2">
    <source>
        <dbReference type="EMBL" id="TDP95867.1"/>
    </source>
</evidence>
<gene>
    <name evidence="2" type="ORF">EDF62_0561</name>
</gene>
<keyword evidence="1" id="KW-1133">Transmembrane helix</keyword>
<accession>A0A4R6S979</accession>
<dbReference type="OrthoDB" id="4801970at2"/>
<dbReference type="InterPro" id="IPR025339">
    <property type="entry name" value="DUF4245"/>
</dbReference>
<dbReference type="EMBL" id="SNYA01000001">
    <property type="protein sequence ID" value="TDP95867.1"/>
    <property type="molecule type" value="Genomic_DNA"/>
</dbReference>
<name>A0A4R6S979_9MICO</name>
<keyword evidence="1" id="KW-0472">Membrane</keyword>
<comment type="caution">
    <text evidence="2">The sequence shown here is derived from an EMBL/GenBank/DDBJ whole genome shotgun (WGS) entry which is preliminary data.</text>
</comment>
<protein>
    <submittedName>
        <fullName evidence="2">Uncharacterized protein DUF4245</fullName>
    </submittedName>
</protein>
<dbReference type="Pfam" id="PF14030">
    <property type="entry name" value="DUF4245"/>
    <property type="match status" value="1"/>
</dbReference>
<evidence type="ECO:0000256" key="1">
    <source>
        <dbReference type="SAM" id="Phobius"/>
    </source>
</evidence>
<dbReference type="Proteomes" id="UP000295601">
    <property type="component" value="Unassembled WGS sequence"/>
</dbReference>
<keyword evidence="3" id="KW-1185">Reference proteome</keyword>
<proteinExistence type="predicted"/>
<evidence type="ECO:0000313" key="3">
    <source>
        <dbReference type="Proteomes" id="UP000295601"/>
    </source>
</evidence>
<keyword evidence="1" id="KW-0812">Transmembrane</keyword>
<reference evidence="2 3" key="1">
    <citation type="submission" date="2019-03" db="EMBL/GenBank/DDBJ databases">
        <title>Genomic analyses of the natural microbiome of Caenorhabditis elegans.</title>
        <authorList>
            <person name="Samuel B."/>
        </authorList>
    </citation>
    <scope>NUCLEOTIDE SEQUENCE [LARGE SCALE GENOMIC DNA]</scope>
    <source>
        <strain evidence="2 3">JUb18</strain>
    </source>
</reference>